<dbReference type="AlphaFoldDB" id="A0AAX2CGV9"/>
<evidence type="ECO:0000256" key="1">
    <source>
        <dbReference type="SAM" id="Phobius"/>
    </source>
</evidence>
<accession>A0AAX2CGV9</accession>
<sequence>MKYQYEIEQRKEEFMHEDKWADSLIKWLFIFLSIVGIPYTTYVFIQFLFTF</sequence>
<gene>
    <name evidence="2" type="ORF">BCB44BAC_01911</name>
</gene>
<dbReference type="GeneID" id="33899357"/>
<comment type="caution">
    <text evidence="2">The sequence shown here is derived from an EMBL/GenBank/DDBJ whole genome shotgun (WGS) entry which is preliminary data.</text>
</comment>
<keyword evidence="1" id="KW-0812">Transmembrane</keyword>
<dbReference type="InterPro" id="IPR025172">
    <property type="entry name" value="DUF3930"/>
</dbReference>
<keyword evidence="1" id="KW-1133">Transmembrane helix</keyword>
<name>A0AAX2CGV9_9BACI</name>
<keyword evidence="1" id="KW-0472">Membrane</keyword>
<dbReference type="Proteomes" id="UP000242164">
    <property type="component" value="Unassembled WGS sequence"/>
</dbReference>
<feature type="transmembrane region" description="Helical" evidence="1">
    <location>
        <begin position="24"/>
        <end position="49"/>
    </location>
</feature>
<protein>
    <recommendedName>
        <fullName evidence="4">DUF3930 domain-containing protein</fullName>
    </recommendedName>
</protein>
<evidence type="ECO:0000313" key="2">
    <source>
        <dbReference type="EMBL" id="SCL91656.1"/>
    </source>
</evidence>
<dbReference type="EMBL" id="FMIK01000024">
    <property type="protein sequence ID" value="SCL91656.1"/>
    <property type="molecule type" value="Genomic_DNA"/>
</dbReference>
<dbReference type="RefSeq" id="WP_081428369.1">
    <property type="nucleotide sequence ID" value="NZ_CP024096.1"/>
</dbReference>
<dbReference type="Pfam" id="PF13067">
    <property type="entry name" value="DUF3930"/>
    <property type="match status" value="1"/>
</dbReference>
<organism evidence="2 3">
    <name type="scientific">Bacillus cytotoxicus</name>
    <dbReference type="NCBI Taxonomy" id="580165"/>
    <lineage>
        <taxon>Bacteria</taxon>
        <taxon>Bacillati</taxon>
        <taxon>Bacillota</taxon>
        <taxon>Bacilli</taxon>
        <taxon>Bacillales</taxon>
        <taxon>Bacillaceae</taxon>
        <taxon>Bacillus</taxon>
        <taxon>Bacillus cereus group</taxon>
    </lineage>
</organism>
<proteinExistence type="predicted"/>
<reference evidence="2 3" key="1">
    <citation type="submission" date="2016-08" db="EMBL/GenBank/DDBJ databases">
        <authorList>
            <person name="Loux V."/>
            <person name="Rue O."/>
        </authorList>
    </citation>
    <scope>NUCLEOTIDE SEQUENCE [LARGE SCALE GENOMIC DNA]</scope>
    <source>
        <strain evidence="2 3">AFSSA_08CEB44bac</strain>
    </source>
</reference>
<evidence type="ECO:0000313" key="3">
    <source>
        <dbReference type="Proteomes" id="UP000242164"/>
    </source>
</evidence>
<evidence type="ECO:0008006" key="4">
    <source>
        <dbReference type="Google" id="ProtNLM"/>
    </source>
</evidence>